<sequence length="235" mass="27062">MNNVLLKGGRTRRNSFYDDRLSHATYGFSYEVFAECEEIDNRLKDIAYESIVNKSEQTQKDKLEVERDNGYFYAKYPQDSVVEVARILNNKNNEDLKIKVGVLQIGKSVVKVENAGGIRNYTDLTDDSDIVLTFHTSLGKLEVRLYPDTQNRDLIKVEVRDQDMLEKLKDRKEKIGKNCLLGGLPVSEAIDQKGFFKPGLMNAEVTSQSNEKIKENSWVVREEIRRALNFTRERA</sequence>
<keyword evidence="2" id="KW-1185">Reference proteome</keyword>
<gene>
    <name evidence="1" type="ORF">ID128_02575</name>
</gene>
<dbReference type="AlphaFoldDB" id="A0A7M3U2S9"/>
<evidence type="ECO:0000313" key="2">
    <source>
        <dbReference type="Proteomes" id="UP000516514"/>
    </source>
</evidence>
<reference evidence="1 2" key="1">
    <citation type="submission" date="2020-09" db="EMBL/GenBank/DDBJ databases">
        <title>An Earliest Endosymbiont, Wolbachia massiliensis sp. nov., Strain PL13 From the Bed Bug (Cimex hemipterius), Type strain of a New supergroup T.</title>
        <authorList>
            <person name="Laidoudi Y."/>
            <person name="Levasseur A."/>
            <person name="Medkour H."/>
            <person name="Maaloum M."/>
            <person name="BenKhedher M."/>
            <person name="Sambou M."/>
            <person name="Bassene H."/>
            <person name="Davoust B."/>
            <person name="Fenollar F."/>
            <person name="Raoult D."/>
            <person name="Mediannikov O."/>
        </authorList>
    </citation>
    <scope>NUCLEOTIDE SEQUENCE [LARGE SCALE GENOMIC DNA]</scope>
    <source>
        <strain evidence="1 2">PL13</strain>
    </source>
</reference>
<dbReference type="RefSeq" id="WP_191111465.1">
    <property type="nucleotide sequence ID" value="NZ_CP061738.1"/>
</dbReference>
<dbReference type="KEGG" id="wms:ID128_02575"/>
<name>A0A7M3U2S9_9RICK</name>
<dbReference type="EMBL" id="CP061738">
    <property type="protein sequence ID" value="QOD38714.1"/>
    <property type="molecule type" value="Genomic_DNA"/>
</dbReference>
<protein>
    <submittedName>
        <fullName evidence="1">Uncharacterized protein</fullName>
    </submittedName>
</protein>
<proteinExistence type="predicted"/>
<accession>A0A7M3U2S9</accession>
<dbReference type="Proteomes" id="UP000516514">
    <property type="component" value="Chromosome"/>
</dbReference>
<evidence type="ECO:0000313" key="1">
    <source>
        <dbReference type="EMBL" id="QOD38714.1"/>
    </source>
</evidence>
<organism evidence="1 2">
    <name type="scientific">Candidatus Wolbachia massiliensis</name>
    <dbReference type="NCBI Taxonomy" id="1845000"/>
    <lineage>
        <taxon>Bacteria</taxon>
        <taxon>Pseudomonadati</taxon>
        <taxon>Pseudomonadota</taxon>
        <taxon>Alphaproteobacteria</taxon>
        <taxon>Rickettsiales</taxon>
        <taxon>Anaplasmataceae</taxon>
        <taxon>Wolbachieae</taxon>
        <taxon>Wolbachia</taxon>
    </lineage>
</organism>